<sequence>MNTVCFAYPGDLETPTGGYGYDRRIIAGLRDLGWQVELLPLGEGFPFPTEETLASAQRKLAGLAAGSLVVVDGLAFGVMDDAARALAGRLSLVALVHHPLCLENGLSADKAPALRASESEVLAHARHVIVTSPATARQVTELFGAPATKISVVPPGTEKPVAGPKAPSDSLRLLSVGTVVPRKGYDLLLEALAPLAGVNWHLDIVGGLDADPACYRALQAQAAEAGLTARITCHGAVPPQALSGFYAAADIFVLASRYEGYGMAYTEALAHGLPVIGSGGGAVRETLPENAAVYCPAEDVACLREALSTLIEDRAERSALAAAARKAAAALPEWREAAGQFAEILKELQS</sequence>
<reference evidence="4" key="1">
    <citation type="submission" date="2020-12" db="EMBL/GenBank/DDBJ databases">
        <title>Oil enriched cultivation method for isolating marine PHA-producing bacteria.</title>
        <authorList>
            <person name="Zheng W."/>
            <person name="Yu S."/>
            <person name="Huang Y."/>
        </authorList>
    </citation>
    <scope>NUCLEOTIDE SEQUENCE</scope>
    <source>
        <strain evidence="4">SY-2-12</strain>
    </source>
</reference>
<dbReference type="PANTHER" id="PTHR46401:SF2">
    <property type="entry name" value="GLYCOSYLTRANSFERASE WBBK-RELATED"/>
    <property type="match status" value="1"/>
</dbReference>
<comment type="caution">
    <text evidence="4">The sequence shown here is derived from an EMBL/GenBank/DDBJ whole genome shotgun (WGS) entry which is preliminary data.</text>
</comment>
<dbReference type="InterPro" id="IPR028098">
    <property type="entry name" value="Glyco_trans_4-like_N"/>
</dbReference>
<dbReference type="RefSeq" id="WP_207137939.1">
    <property type="nucleotide sequence ID" value="NZ_JAEKJZ010000001.1"/>
</dbReference>
<evidence type="ECO:0000259" key="3">
    <source>
        <dbReference type="Pfam" id="PF13579"/>
    </source>
</evidence>
<gene>
    <name evidence="4" type="ORF">JF539_00270</name>
</gene>
<keyword evidence="1" id="KW-0808">Transferase</keyword>
<dbReference type="InterPro" id="IPR001296">
    <property type="entry name" value="Glyco_trans_1"/>
</dbReference>
<evidence type="ECO:0000256" key="1">
    <source>
        <dbReference type="ARBA" id="ARBA00022679"/>
    </source>
</evidence>
<evidence type="ECO:0000259" key="2">
    <source>
        <dbReference type="Pfam" id="PF00534"/>
    </source>
</evidence>
<dbReference type="PANTHER" id="PTHR46401">
    <property type="entry name" value="GLYCOSYLTRANSFERASE WBBK-RELATED"/>
    <property type="match status" value="1"/>
</dbReference>
<feature type="domain" description="Glycosyl transferase family 1" evidence="2">
    <location>
        <begin position="166"/>
        <end position="326"/>
    </location>
</feature>
<accession>A0A939E9E5</accession>
<evidence type="ECO:0000313" key="5">
    <source>
        <dbReference type="Proteomes" id="UP000664096"/>
    </source>
</evidence>
<protein>
    <submittedName>
        <fullName evidence="4">Glycosyltransferase family 4 protein</fullName>
    </submittedName>
</protein>
<dbReference type="GO" id="GO:0009103">
    <property type="term" value="P:lipopolysaccharide biosynthetic process"/>
    <property type="evidence" value="ECO:0007669"/>
    <property type="project" value="TreeGrafter"/>
</dbReference>
<feature type="domain" description="Glycosyltransferase subfamily 4-like N-terminal" evidence="3">
    <location>
        <begin position="81"/>
        <end position="156"/>
    </location>
</feature>
<dbReference type="CDD" id="cd03801">
    <property type="entry name" value="GT4_PimA-like"/>
    <property type="match status" value="1"/>
</dbReference>
<evidence type="ECO:0000313" key="4">
    <source>
        <dbReference type="EMBL" id="MBN9668748.1"/>
    </source>
</evidence>
<dbReference type="Pfam" id="PF13579">
    <property type="entry name" value="Glyco_trans_4_4"/>
    <property type="match status" value="1"/>
</dbReference>
<organism evidence="4 5">
    <name type="scientific">Roseibium aggregatum</name>
    <dbReference type="NCBI Taxonomy" id="187304"/>
    <lineage>
        <taxon>Bacteria</taxon>
        <taxon>Pseudomonadati</taxon>
        <taxon>Pseudomonadota</taxon>
        <taxon>Alphaproteobacteria</taxon>
        <taxon>Hyphomicrobiales</taxon>
        <taxon>Stappiaceae</taxon>
        <taxon>Roseibium</taxon>
    </lineage>
</organism>
<dbReference type="SUPFAM" id="SSF53756">
    <property type="entry name" value="UDP-Glycosyltransferase/glycogen phosphorylase"/>
    <property type="match status" value="1"/>
</dbReference>
<dbReference type="Pfam" id="PF00534">
    <property type="entry name" value="Glycos_transf_1"/>
    <property type="match status" value="1"/>
</dbReference>
<dbReference type="EMBL" id="JAEKJZ010000001">
    <property type="protein sequence ID" value="MBN9668748.1"/>
    <property type="molecule type" value="Genomic_DNA"/>
</dbReference>
<name>A0A939E9E5_9HYPH</name>
<proteinExistence type="predicted"/>
<dbReference type="GO" id="GO:0016757">
    <property type="term" value="F:glycosyltransferase activity"/>
    <property type="evidence" value="ECO:0007669"/>
    <property type="project" value="InterPro"/>
</dbReference>
<dbReference type="AlphaFoldDB" id="A0A939E9E5"/>
<dbReference type="Proteomes" id="UP000664096">
    <property type="component" value="Unassembled WGS sequence"/>
</dbReference>
<dbReference type="Gene3D" id="3.40.50.2000">
    <property type="entry name" value="Glycogen Phosphorylase B"/>
    <property type="match status" value="2"/>
</dbReference>